<name>R9XKG1_9VIRU</name>
<dbReference type="RefSeq" id="YP_009665851.1">
    <property type="nucleotide sequence ID" value="NC_043314.1"/>
</dbReference>
<dbReference type="EMBL" id="EF710638">
    <property type="protein sequence ID" value="AGO14366.1"/>
    <property type="molecule type" value="Genomic_DNA"/>
</dbReference>
<organism evidence="1">
    <name type="scientific">Bracoviriform facetosae</name>
    <dbReference type="NCBI Taxonomy" id="2083300"/>
    <lineage>
        <taxon>Viruses</taxon>
        <taxon>Viruses incertae sedis</taxon>
        <taxon>Polydnaviriformidae</taxon>
        <taxon>Bracoviriform</taxon>
    </lineage>
</organism>
<proteinExistence type="predicted"/>
<dbReference type="KEGG" id="vg:41332454"/>
<accession>R9XKG1</accession>
<dbReference type="GeneID" id="41332454"/>
<gene>
    <name evidence="1" type="primary">bv6.1</name>
    <name evidence="1" type="ORF">CsmBV32.2</name>
</gene>
<evidence type="ECO:0000313" key="1">
    <source>
        <dbReference type="EMBL" id="AGO14366.1"/>
    </source>
</evidence>
<sequence length="104" mass="12423">MPYVTHRILCLIPKEWLSFGMNSLEIFMCKMIAEHHQSIQKFTTYSVRIEGISARLRYHEEHPWMRRVDDDDELSKLKEYYGLYIPCVHCTEFTWINNTCGSSC</sequence>
<protein>
    <submittedName>
        <fullName evidence="1">BV6 family protein</fullName>
    </submittedName>
</protein>
<reference evidence="1" key="1">
    <citation type="submission" date="2013-06" db="EMBL/GenBank/DDBJ databases">
        <title>Bracovirus Evolution: Comparative Genomics of Multiple Viral and Proviral Genomes.</title>
        <authorList>
            <person name="Desjardins C.A."/>
            <person name="Gundersen-Rindal D.E."/>
            <person name="Hostetler J.B."/>
            <person name="Tallon L.J."/>
            <person name="Utterback T.R."/>
            <person name="Fuester R.W."/>
            <person name="Schatz M.C."/>
            <person name="Pedroni M.J."/>
            <person name="Fadrosh D.W."/>
            <person name="Haas B.J."/>
            <person name="Toms B.S."/>
            <person name="Chen D."/>
            <person name="Nene V."/>
        </authorList>
    </citation>
    <scope>NUCLEOTIDE SEQUENCE</scope>
</reference>